<dbReference type="InterPro" id="IPR033880">
    <property type="entry name" value="SPFH_YdjI"/>
</dbReference>
<dbReference type="EMBL" id="VUNC01000008">
    <property type="protein sequence ID" value="MST73276.1"/>
    <property type="molecule type" value="Genomic_DNA"/>
</dbReference>
<evidence type="ECO:0000313" key="3">
    <source>
        <dbReference type="EMBL" id="MST73276.1"/>
    </source>
</evidence>
<keyword evidence="4" id="KW-1185">Reference proteome</keyword>
<reference evidence="3 4" key="1">
    <citation type="submission" date="2019-08" db="EMBL/GenBank/DDBJ databases">
        <title>In-depth cultivation of the pig gut microbiome towards novel bacterial diversity and tailored functional studies.</title>
        <authorList>
            <person name="Wylensek D."/>
            <person name="Hitch T.C.A."/>
            <person name="Clavel T."/>
        </authorList>
    </citation>
    <scope>NUCLEOTIDE SEQUENCE [LARGE SCALE GENOMIC DNA]</scope>
    <source>
        <strain evidence="3 4">CA-Schmier-601-WT-1</strain>
    </source>
</reference>
<proteinExistence type="predicted"/>
<feature type="region of interest" description="Disordered" evidence="1">
    <location>
        <begin position="411"/>
        <end position="435"/>
    </location>
</feature>
<dbReference type="PANTHER" id="PTHR37826:SF2">
    <property type="entry name" value="ZINC-RIBBON DOMAIN-CONTAINING PROTEIN"/>
    <property type="match status" value="1"/>
</dbReference>
<evidence type="ECO:0000259" key="2">
    <source>
        <dbReference type="Pfam" id="PF13421"/>
    </source>
</evidence>
<dbReference type="CDD" id="cd03408">
    <property type="entry name" value="SPFH_like_u1"/>
    <property type="match status" value="1"/>
</dbReference>
<evidence type="ECO:0000313" key="4">
    <source>
        <dbReference type="Proteomes" id="UP000469325"/>
    </source>
</evidence>
<accession>A0A6N7XTA6</accession>
<dbReference type="Pfam" id="PF13421">
    <property type="entry name" value="Band_7_1"/>
    <property type="match status" value="1"/>
</dbReference>
<sequence>MALIKAALGALTGNLADQWKEMIYCESLDADVLCAKGQKRVGSRSSNTKGDDNIISNGSIVVVNDGQCMVIVEQGKVVDFCAEPGEFTYDSKAAPSVFAGSLGSGIVDTFKNIGKRFTFGGDTGLDQRVYYFNTKEVMGNRYGTPTPVPFRVVDNNIGLDMDIAVRCNGEFSFKLADPLLFYQNVCGNVEDEFTRDQIASQLRSELLTALQPAFARISEMGIRYSAVPAHTEEVSQALSDILSKKWRETRGIQIVAFGVNAIAADPEDEKAIKNLQRTAVMRDPRMAAANLASAQGDAMRTAAGNSNGAMLGFAGMNMAQMAGGMGGMNPQNLFQMGQGGYPGGGYPQGGQGYPQQGGYPQGGQGGFPQGQDGYPNAPQGGMAGAPAGAGADLSAGVAAGAVSADVATTGAGDAPAPGMTSPEPAAQPGVAAHQGAATADDGWTCPACGTTNKGKFCQECGTPRPQPAPQPRYRCDKCGWVPEDQTHPPKFCPECGDRFDSNDVE</sequence>
<dbReference type="Proteomes" id="UP000469325">
    <property type="component" value="Unassembled WGS sequence"/>
</dbReference>
<dbReference type="CDD" id="cd00350">
    <property type="entry name" value="rubredoxin_like"/>
    <property type="match status" value="1"/>
</dbReference>
<dbReference type="RefSeq" id="WP_154435973.1">
    <property type="nucleotide sequence ID" value="NZ_VUNC01000008.1"/>
</dbReference>
<comment type="caution">
    <text evidence="3">The sequence shown here is derived from an EMBL/GenBank/DDBJ whole genome shotgun (WGS) entry which is preliminary data.</text>
</comment>
<feature type="region of interest" description="Disordered" evidence="1">
    <location>
        <begin position="339"/>
        <end position="387"/>
    </location>
</feature>
<feature type="compositionally biased region" description="Gly residues" evidence="1">
    <location>
        <begin position="359"/>
        <end position="368"/>
    </location>
</feature>
<feature type="compositionally biased region" description="Gly residues" evidence="1">
    <location>
        <begin position="339"/>
        <end position="352"/>
    </location>
</feature>
<dbReference type="AlphaFoldDB" id="A0A6N7XTA6"/>
<feature type="domain" description="SPFH" evidence="2">
    <location>
        <begin position="52"/>
        <end position="275"/>
    </location>
</feature>
<dbReference type="PANTHER" id="PTHR37826">
    <property type="entry name" value="FLOTILLIN BAND_7_5 DOMAIN PROTEIN"/>
    <property type="match status" value="1"/>
</dbReference>
<protein>
    <submittedName>
        <fullName evidence="3">SPFH domain-containing protein</fullName>
    </submittedName>
</protein>
<gene>
    <name evidence="3" type="ORF">FYJ68_09195</name>
</gene>
<evidence type="ECO:0000256" key="1">
    <source>
        <dbReference type="SAM" id="MobiDB-lite"/>
    </source>
</evidence>
<organism evidence="3 4">
    <name type="scientific">Olsenella porci</name>
    <dbReference type="NCBI Taxonomy" id="2652279"/>
    <lineage>
        <taxon>Bacteria</taxon>
        <taxon>Bacillati</taxon>
        <taxon>Actinomycetota</taxon>
        <taxon>Coriobacteriia</taxon>
        <taxon>Coriobacteriales</taxon>
        <taxon>Atopobiaceae</taxon>
        <taxon>Olsenella</taxon>
    </lineage>
</organism>
<name>A0A6N7XTA6_9ACTN</name>